<proteinExistence type="inferred from homology"/>
<evidence type="ECO:0000313" key="11">
    <source>
        <dbReference type="Proteomes" id="UP000663923"/>
    </source>
</evidence>
<organism evidence="10 11">
    <name type="scientific">Parasphingorhabdus cellanae</name>
    <dbReference type="NCBI Taxonomy" id="2806553"/>
    <lineage>
        <taxon>Bacteria</taxon>
        <taxon>Pseudomonadati</taxon>
        <taxon>Pseudomonadota</taxon>
        <taxon>Alphaproteobacteria</taxon>
        <taxon>Sphingomonadales</taxon>
        <taxon>Sphingomonadaceae</taxon>
        <taxon>Parasphingorhabdus</taxon>
    </lineage>
</organism>
<evidence type="ECO:0000256" key="1">
    <source>
        <dbReference type="ARBA" id="ARBA00009156"/>
    </source>
</evidence>
<accession>A0ABX7T4K7</accession>
<evidence type="ECO:0000256" key="5">
    <source>
        <dbReference type="ARBA" id="ARBA00022798"/>
    </source>
</evidence>
<keyword evidence="4 7" id="KW-0418">Kinase</keyword>
<dbReference type="GO" id="GO:0004370">
    <property type="term" value="F:glycerol kinase activity"/>
    <property type="evidence" value="ECO:0007669"/>
    <property type="project" value="UniProtKB-EC"/>
</dbReference>
<dbReference type="NCBIfam" id="TIGR01311">
    <property type="entry name" value="glycerol_kin"/>
    <property type="match status" value="1"/>
</dbReference>
<evidence type="ECO:0000313" key="10">
    <source>
        <dbReference type="EMBL" id="QTD56515.1"/>
    </source>
</evidence>
<dbReference type="RefSeq" id="WP_207988335.1">
    <property type="nucleotide sequence ID" value="NZ_CP071794.1"/>
</dbReference>
<name>A0ABX7T4K7_9SPHN</name>
<protein>
    <submittedName>
        <fullName evidence="10">Glycerol kinase GlpK</fullName>
        <ecNumber evidence="10">2.7.1.30</ecNumber>
    </submittedName>
</protein>
<keyword evidence="2 7" id="KW-0808">Transferase</keyword>
<dbReference type="CDD" id="cd07786">
    <property type="entry name" value="FGGY_EcGK_like"/>
    <property type="match status" value="1"/>
</dbReference>
<keyword evidence="3" id="KW-0547">Nucleotide-binding</keyword>
<feature type="domain" description="Carbohydrate kinase FGGY C-terminal" evidence="9">
    <location>
        <begin position="258"/>
        <end position="444"/>
    </location>
</feature>
<keyword evidence="11" id="KW-1185">Reference proteome</keyword>
<reference evidence="10 11" key="1">
    <citation type="submission" date="2021-03" db="EMBL/GenBank/DDBJ databases">
        <title>Complete genome of Parasphingorhabdus_sp.JHSY0214.</title>
        <authorList>
            <person name="Yoo J.H."/>
            <person name="Bae J.W."/>
        </authorList>
    </citation>
    <scope>NUCLEOTIDE SEQUENCE [LARGE SCALE GENOMIC DNA]</scope>
    <source>
        <strain evidence="10 11">JHSY0214</strain>
    </source>
</reference>
<dbReference type="InterPro" id="IPR043129">
    <property type="entry name" value="ATPase_NBD"/>
</dbReference>
<dbReference type="InterPro" id="IPR018483">
    <property type="entry name" value="Carb_kinase_FGGY_CS"/>
</dbReference>
<dbReference type="Pfam" id="PF02782">
    <property type="entry name" value="FGGY_C"/>
    <property type="match status" value="1"/>
</dbReference>
<dbReference type="PANTHER" id="PTHR10196:SF78">
    <property type="entry name" value="GLYCEROL KINASE"/>
    <property type="match status" value="1"/>
</dbReference>
<keyword evidence="6" id="KW-0067">ATP-binding</keyword>
<dbReference type="PROSITE" id="PS00445">
    <property type="entry name" value="FGGY_KINASES_2"/>
    <property type="match status" value="1"/>
</dbReference>
<dbReference type="Proteomes" id="UP000663923">
    <property type="component" value="Chromosome"/>
</dbReference>
<evidence type="ECO:0000256" key="6">
    <source>
        <dbReference type="ARBA" id="ARBA00022840"/>
    </source>
</evidence>
<dbReference type="InterPro" id="IPR018485">
    <property type="entry name" value="FGGY_C"/>
</dbReference>
<dbReference type="PANTHER" id="PTHR10196">
    <property type="entry name" value="SUGAR KINASE"/>
    <property type="match status" value="1"/>
</dbReference>
<evidence type="ECO:0000256" key="2">
    <source>
        <dbReference type="ARBA" id="ARBA00022679"/>
    </source>
</evidence>
<dbReference type="EMBL" id="CP071794">
    <property type="protein sequence ID" value="QTD56515.1"/>
    <property type="molecule type" value="Genomic_DNA"/>
</dbReference>
<feature type="domain" description="Carbohydrate kinase FGGY N-terminal" evidence="8">
    <location>
        <begin position="6"/>
        <end position="247"/>
    </location>
</feature>
<dbReference type="SUPFAM" id="SSF53067">
    <property type="entry name" value="Actin-like ATPase domain"/>
    <property type="match status" value="2"/>
</dbReference>
<comment type="similarity">
    <text evidence="1 7">Belongs to the FGGY kinase family.</text>
</comment>
<evidence type="ECO:0000256" key="7">
    <source>
        <dbReference type="RuleBase" id="RU003733"/>
    </source>
</evidence>
<dbReference type="NCBIfam" id="NF000756">
    <property type="entry name" value="PRK00047.1"/>
    <property type="match status" value="1"/>
</dbReference>
<sequence length="490" mass="52919">MAAKQILVIDEGTTSTRAMLFGANGKLHGSQQEELQQYHPAAGLVEHDPVEIWDKTLRCCQKIVEQAGGAEKIAAIGITNQRETIVAWDKRTGEPLCNAIVWQDRRTADMCNSLKAKNLEPMVQSKTGLLLDPYFSGSKINWMLQNWPKVAAAGDNLAFGTIDSYLIVRLTEGDHITDASNASRTMLMSLDGRDWDDELLKLFSIPRETLPKIVDCAGNLGKTSARLFGAPIAICGSAGDQQAATIGQGCLKKGQTKATFGTGAFILTNNGGKPPRSTHRLLSTVLYQLDGKRTYALEGSVFVAGSLMQWLRDDVGLISYAGESEELARSIQDNGGVYLVPALSGLGAPYWKADATATITGLSFSTTKAHIVRAALEAMAHQCSDLKIAFSADGTDWQSLRIDGGMVANDWMVQDLADMLNLTVERPEFFETTALGAAMLAAMGAGIYKSLEDASVMISGLETYEATIQPEQRNVRMAGWKKAIDGTLSN</sequence>
<dbReference type="Pfam" id="PF00370">
    <property type="entry name" value="FGGY_N"/>
    <property type="match status" value="1"/>
</dbReference>
<dbReference type="InterPro" id="IPR005999">
    <property type="entry name" value="Glycerol_kin"/>
</dbReference>
<dbReference type="EC" id="2.7.1.30" evidence="10"/>
<gene>
    <name evidence="10" type="primary">glpK</name>
    <name evidence="10" type="ORF">J4G78_02655</name>
</gene>
<dbReference type="Gene3D" id="3.30.420.40">
    <property type="match status" value="2"/>
</dbReference>
<evidence type="ECO:0000256" key="4">
    <source>
        <dbReference type="ARBA" id="ARBA00022777"/>
    </source>
</evidence>
<dbReference type="PIRSF" id="PIRSF000538">
    <property type="entry name" value="GlpK"/>
    <property type="match status" value="1"/>
</dbReference>
<evidence type="ECO:0000256" key="3">
    <source>
        <dbReference type="ARBA" id="ARBA00022741"/>
    </source>
</evidence>
<keyword evidence="5" id="KW-0319">Glycerol metabolism</keyword>
<dbReference type="PROSITE" id="PS00933">
    <property type="entry name" value="FGGY_KINASES_1"/>
    <property type="match status" value="1"/>
</dbReference>
<dbReference type="InterPro" id="IPR018484">
    <property type="entry name" value="FGGY_N"/>
</dbReference>
<dbReference type="InterPro" id="IPR000577">
    <property type="entry name" value="Carb_kinase_FGGY"/>
</dbReference>
<evidence type="ECO:0000259" key="8">
    <source>
        <dbReference type="Pfam" id="PF00370"/>
    </source>
</evidence>
<evidence type="ECO:0000259" key="9">
    <source>
        <dbReference type="Pfam" id="PF02782"/>
    </source>
</evidence>